<feature type="compositionally biased region" description="Polar residues" evidence="5">
    <location>
        <begin position="1"/>
        <end position="16"/>
    </location>
</feature>
<dbReference type="PANTHER" id="PTHR13309">
    <property type="entry name" value="NUCLEAR FRAGILE X MENTAL RETARDATION PROTEIN INTERACTING PROTEIN 1"/>
    <property type="match status" value="1"/>
</dbReference>
<dbReference type="SUPFAM" id="SSF90229">
    <property type="entry name" value="CCCH zinc finger"/>
    <property type="match status" value="1"/>
</dbReference>
<dbReference type="OMA" id="EERDYKH"/>
<dbReference type="Gene3D" id="4.10.1000.10">
    <property type="entry name" value="Zinc finger, CCCH-type"/>
    <property type="match status" value="1"/>
</dbReference>
<feature type="region of interest" description="Disordered" evidence="5">
    <location>
        <begin position="176"/>
        <end position="195"/>
    </location>
</feature>
<dbReference type="GO" id="GO:0000492">
    <property type="term" value="P:box C/D snoRNP assembly"/>
    <property type="evidence" value="ECO:0007669"/>
    <property type="project" value="TreeGrafter"/>
</dbReference>
<feature type="region of interest" description="Disordered" evidence="5">
    <location>
        <begin position="530"/>
        <end position="609"/>
    </location>
</feature>
<proteinExistence type="predicted"/>
<evidence type="ECO:0000256" key="2">
    <source>
        <dbReference type="ARBA" id="ARBA00022771"/>
    </source>
</evidence>
<evidence type="ECO:0000256" key="1">
    <source>
        <dbReference type="ARBA" id="ARBA00022723"/>
    </source>
</evidence>
<feature type="region of interest" description="Disordered" evidence="5">
    <location>
        <begin position="74"/>
        <end position="93"/>
    </location>
</feature>
<dbReference type="InterPro" id="IPR039136">
    <property type="entry name" value="NUFIP1-like"/>
</dbReference>
<feature type="compositionally biased region" description="Basic and acidic residues" evidence="5">
    <location>
        <begin position="562"/>
        <end position="573"/>
    </location>
</feature>
<reference evidence="8 9" key="1">
    <citation type="submission" date="2009-11" db="EMBL/GenBank/DDBJ databases">
        <title>Annotation of Allomyces macrogynus ATCC 38327.</title>
        <authorList>
            <consortium name="The Broad Institute Genome Sequencing Platform"/>
            <person name="Russ C."/>
            <person name="Cuomo C."/>
            <person name="Burger G."/>
            <person name="Gray M.W."/>
            <person name="Holland P.W.H."/>
            <person name="King N."/>
            <person name="Lang F.B.F."/>
            <person name="Roger A.J."/>
            <person name="Ruiz-Trillo I."/>
            <person name="Young S.K."/>
            <person name="Zeng Q."/>
            <person name="Gargeya S."/>
            <person name="Fitzgerald M."/>
            <person name="Haas B."/>
            <person name="Abouelleil A."/>
            <person name="Alvarado L."/>
            <person name="Arachchi H.M."/>
            <person name="Berlin A."/>
            <person name="Chapman S.B."/>
            <person name="Gearin G."/>
            <person name="Goldberg J."/>
            <person name="Griggs A."/>
            <person name="Gujja S."/>
            <person name="Hansen M."/>
            <person name="Heiman D."/>
            <person name="Howarth C."/>
            <person name="Larimer J."/>
            <person name="Lui A."/>
            <person name="MacDonald P.J.P."/>
            <person name="McCowen C."/>
            <person name="Montmayeur A."/>
            <person name="Murphy C."/>
            <person name="Neiman D."/>
            <person name="Pearson M."/>
            <person name="Priest M."/>
            <person name="Roberts A."/>
            <person name="Saif S."/>
            <person name="Shea T."/>
            <person name="Sisk P."/>
            <person name="Stolte C."/>
            <person name="Sykes S."/>
            <person name="Wortman J."/>
            <person name="Nusbaum C."/>
            <person name="Birren B."/>
        </authorList>
    </citation>
    <scope>NUCLEOTIDE SEQUENCE [LARGE SCALE GENOMIC DNA]</scope>
    <source>
        <strain evidence="8 9">ATCC 38327</strain>
    </source>
</reference>
<dbReference type="EMBL" id="GG745371">
    <property type="protein sequence ID" value="KNE71281.1"/>
    <property type="molecule type" value="Genomic_DNA"/>
</dbReference>
<dbReference type="InterPro" id="IPR041367">
    <property type="entry name" value="Znf-CCCH_4"/>
</dbReference>
<dbReference type="GO" id="GO:0008270">
    <property type="term" value="F:zinc ion binding"/>
    <property type="evidence" value="ECO:0007669"/>
    <property type="project" value="UniProtKB-KW"/>
</dbReference>
<dbReference type="InterPro" id="IPR013087">
    <property type="entry name" value="Znf_C2H2_type"/>
</dbReference>
<feature type="compositionally biased region" description="Acidic residues" evidence="5">
    <location>
        <begin position="395"/>
        <end position="407"/>
    </location>
</feature>
<evidence type="ECO:0000256" key="3">
    <source>
        <dbReference type="ARBA" id="ARBA00022833"/>
    </source>
</evidence>
<evidence type="ECO:0000313" key="8">
    <source>
        <dbReference type="EMBL" id="KNE71281.1"/>
    </source>
</evidence>
<dbReference type="GO" id="GO:0005634">
    <property type="term" value="C:nucleus"/>
    <property type="evidence" value="ECO:0007669"/>
    <property type="project" value="TreeGrafter"/>
</dbReference>
<evidence type="ECO:0000256" key="5">
    <source>
        <dbReference type="SAM" id="MobiDB-lite"/>
    </source>
</evidence>
<dbReference type="PROSITE" id="PS50157">
    <property type="entry name" value="ZINC_FINGER_C2H2_2"/>
    <property type="match status" value="1"/>
</dbReference>
<evidence type="ECO:0000313" key="9">
    <source>
        <dbReference type="Proteomes" id="UP000054350"/>
    </source>
</evidence>
<dbReference type="InterPro" id="IPR000571">
    <property type="entry name" value="Znf_CCCH"/>
</dbReference>
<feature type="zinc finger region" description="C3H1-type" evidence="4">
    <location>
        <begin position="428"/>
        <end position="454"/>
    </location>
</feature>
<evidence type="ECO:0008006" key="10">
    <source>
        <dbReference type="Google" id="ProtNLM"/>
    </source>
</evidence>
<feature type="domain" description="C2H2-type" evidence="7">
    <location>
        <begin position="268"/>
        <end position="290"/>
    </location>
</feature>
<dbReference type="Pfam" id="PF18044">
    <property type="entry name" value="zf-CCCH_4"/>
    <property type="match status" value="1"/>
</dbReference>
<dbReference type="SMART" id="SM00355">
    <property type="entry name" value="ZnF_C2H2"/>
    <property type="match status" value="2"/>
</dbReference>
<dbReference type="PANTHER" id="PTHR13309:SF0">
    <property type="entry name" value="FMR1-INTERACTING PROTEIN NUFIP1"/>
    <property type="match status" value="1"/>
</dbReference>
<dbReference type="PROSITE" id="PS00028">
    <property type="entry name" value="ZINC_FINGER_C2H2_1"/>
    <property type="match status" value="1"/>
</dbReference>
<dbReference type="eggNOG" id="ENOG502QPTB">
    <property type="taxonomic scope" value="Eukaryota"/>
</dbReference>
<evidence type="ECO:0000259" key="6">
    <source>
        <dbReference type="PROSITE" id="PS50103"/>
    </source>
</evidence>
<reference evidence="9" key="2">
    <citation type="submission" date="2009-11" db="EMBL/GenBank/DDBJ databases">
        <title>The Genome Sequence of Allomyces macrogynus strain ATCC 38327.</title>
        <authorList>
            <consortium name="The Broad Institute Genome Sequencing Platform"/>
            <person name="Russ C."/>
            <person name="Cuomo C."/>
            <person name="Shea T."/>
            <person name="Young S.K."/>
            <person name="Zeng Q."/>
            <person name="Koehrsen M."/>
            <person name="Haas B."/>
            <person name="Borodovsky M."/>
            <person name="Guigo R."/>
            <person name="Alvarado L."/>
            <person name="Berlin A."/>
            <person name="Borenstein D."/>
            <person name="Chen Z."/>
            <person name="Engels R."/>
            <person name="Freedman E."/>
            <person name="Gellesch M."/>
            <person name="Goldberg J."/>
            <person name="Griggs A."/>
            <person name="Gujja S."/>
            <person name="Heiman D."/>
            <person name="Hepburn T."/>
            <person name="Howarth C."/>
            <person name="Jen D."/>
            <person name="Larson L."/>
            <person name="Lewis B."/>
            <person name="Mehta T."/>
            <person name="Park D."/>
            <person name="Pearson M."/>
            <person name="Roberts A."/>
            <person name="Saif S."/>
            <person name="Shenoy N."/>
            <person name="Sisk P."/>
            <person name="Stolte C."/>
            <person name="Sykes S."/>
            <person name="Walk T."/>
            <person name="White J."/>
            <person name="Yandava C."/>
            <person name="Burger G."/>
            <person name="Gray M.W."/>
            <person name="Holland P.W.H."/>
            <person name="King N."/>
            <person name="Lang F.B.F."/>
            <person name="Roger A.J."/>
            <person name="Ruiz-Trillo I."/>
            <person name="Lander E."/>
            <person name="Nusbaum C."/>
        </authorList>
    </citation>
    <scope>NUCLEOTIDE SEQUENCE [LARGE SCALE GENOMIC DNA]</scope>
    <source>
        <strain evidence="9">ATCC 38327</strain>
    </source>
</reference>
<dbReference type="Pfam" id="PF10453">
    <property type="entry name" value="NUFIP1"/>
    <property type="match status" value="1"/>
</dbReference>
<dbReference type="Proteomes" id="UP000054350">
    <property type="component" value="Unassembled WGS sequence"/>
</dbReference>
<sequence length="645" mass="68181">MIPSSITRAQQSTSRATMDPRLRGRPHAASAASSSSTGFTKPLTFGSSAPAPAPNTNTNNSTAAKFITPLSYSNARTTSPASNHAAPLPSASTSYSATQYPAAAVQHLQHRPQYSAPAPALTGSAWPSSGFAPPLNFASTTAPPAPAPAASVYSAYAPAKYATPAMPGIPGMSMLPGAGAGQQPNDGIAHARKRDAASSTMYSAMPYPSTYETVEKKMKARSAAGLPPRPHAPPANKAPLPGPQVPANAVVTGTPPPLPPTPPMLTSYECDACEKSFSTLDQYRTHTSTHVKCSQCTFAASGRVVKQHEEDMHGIGGGKDVKEIPRWCKIKLDTPEALAKWIEDRKRRYPTDANIQKKKDEIAAKIARSELLPNGKRPPKPRPERPAKRPRTDDDGPAGEGGDDGAPDELGTHDGPAGADAEFAPVHKSHRICVYWRRGHCRNGDNCRFRHDPGCAPRGSPAAREAAKKAGGAAAGVGTRQRRKPLLAKLLEREMNLEHSHILQCLRFMVNNRFFVEGVTWTGQMPAIEGGDAGEEEGAVDKADEGAAVEEGTEKDGEDVSMDQKDGDGRAEDTVGADPTLMLGRVDGGGDRGVSALPPPADAGEPEDGEIEECELGPMDDVMDEVLDVTTQPVEEEGAIMVDLF</sequence>
<dbReference type="VEuPathDB" id="FungiDB:AMAG_15521"/>
<feature type="compositionally biased region" description="Basic and acidic residues" evidence="5">
    <location>
        <begin position="381"/>
        <end position="394"/>
    </location>
</feature>
<dbReference type="STRING" id="578462.A0A0L0T988"/>
<keyword evidence="3 4" id="KW-0862">Zinc</keyword>
<evidence type="ECO:0000259" key="7">
    <source>
        <dbReference type="PROSITE" id="PS50157"/>
    </source>
</evidence>
<gene>
    <name evidence="8" type="ORF">AMAG_15521</name>
</gene>
<evidence type="ECO:0000256" key="4">
    <source>
        <dbReference type="PROSITE-ProRule" id="PRU00723"/>
    </source>
</evidence>
<dbReference type="PROSITE" id="PS50103">
    <property type="entry name" value="ZF_C3H1"/>
    <property type="match status" value="1"/>
</dbReference>
<feature type="compositionally biased region" description="Low complexity" evidence="5">
    <location>
        <begin position="47"/>
        <end position="62"/>
    </location>
</feature>
<feature type="region of interest" description="Disordered" evidence="5">
    <location>
        <begin position="1"/>
        <end position="62"/>
    </location>
</feature>
<dbReference type="InterPro" id="IPR019496">
    <property type="entry name" value="NUFIP1_cons_dom"/>
</dbReference>
<keyword evidence="9" id="KW-1185">Reference proteome</keyword>
<dbReference type="AlphaFoldDB" id="A0A0L0T988"/>
<accession>A0A0L0T988</accession>
<protein>
    <recommendedName>
        <fullName evidence="10">C3H1-type domain-containing protein</fullName>
    </recommendedName>
</protein>
<dbReference type="InterPro" id="IPR036855">
    <property type="entry name" value="Znf_CCCH_sf"/>
</dbReference>
<keyword evidence="1 4" id="KW-0479">Metal-binding</keyword>
<dbReference type="GO" id="GO:0003723">
    <property type="term" value="F:RNA binding"/>
    <property type="evidence" value="ECO:0007669"/>
    <property type="project" value="InterPro"/>
</dbReference>
<dbReference type="SMART" id="SM00356">
    <property type="entry name" value="ZnF_C3H1"/>
    <property type="match status" value="1"/>
</dbReference>
<keyword evidence="2 4" id="KW-0863">Zinc-finger</keyword>
<feature type="region of interest" description="Disordered" evidence="5">
    <location>
        <begin position="366"/>
        <end position="423"/>
    </location>
</feature>
<dbReference type="OrthoDB" id="273070at2759"/>
<feature type="region of interest" description="Disordered" evidence="5">
    <location>
        <begin position="216"/>
        <end position="242"/>
    </location>
</feature>
<organism evidence="8 9">
    <name type="scientific">Allomyces macrogynus (strain ATCC 38327)</name>
    <name type="common">Allomyces javanicus var. macrogynus</name>
    <dbReference type="NCBI Taxonomy" id="578462"/>
    <lineage>
        <taxon>Eukaryota</taxon>
        <taxon>Fungi</taxon>
        <taxon>Fungi incertae sedis</taxon>
        <taxon>Blastocladiomycota</taxon>
        <taxon>Blastocladiomycetes</taxon>
        <taxon>Blastocladiales</taxon>
        <taxon>Blastocladiaceae</taxon>
        <taxon>Allomyces</taxon>
    </lineage>
</organism>
<feature type="compositionally biased region" description="Acidic residues" evidence="5">
    <location>
        <begin position="547"/>
        <end position="561"/>
    </location>
</feature>
<feature type="domain" description="C3H1-type" evidence="6">
    <location>
        <begin position="428"/>
        <end position="454"/>
    </location>
</feature>
<name>A0A0L0T988_ALLM3</name>